<accession>A0A1M5W0Z7</accession>
<dbReference type="PANTHER" id="PTHR43701">
    <property type="entry name" value="MEMBRANE TRANSPORTER PROTEIN MJ0441-RELATED"/>
    <property type="match status" value="1"/>
</dbReference>
<keyword evidence="4 6" id="KW-1133">Transmembrane helix</keyword>
<comment type="similarity">
    <text evidence="2 6">Belongs to the 4-toluene sulfonate uptake permease (TSUP) (TC 2.A.102) family.</text>
</comment>
<dbReference type="Pfam" id="PF01925">
    <property type="entry name" value="TauE"/>
    <property type="match status" value="1"/>
</dbReference>
<evidence type="ECO:0000313" key="7">
    <source>
        <dbReference type="EMBL" id="SHH81141.1"/>
    </source>
</evidence>
<protein>
    <recommendedName>
        <fullName evidence="6">Probable membrane transporter protein</fullName>
    </recommendedName>
</protein>
<sequence length="118" mass="13055">MILFIIGFFSGIISGLGIGGGTILIPGLIFFTTLSQHKAQGINLLVFIPTAITALFIHFYNKNILLKIAFPIIITGLIGALIGSMIAVNINSEMLKKIFAIFLFFMGIYEFYYKSSRR</sequence>
<dbReference type="InterPro" id="IPR051598">
    <property type="entry name" value="TSUP/Inactive_protease-like"/>
</dbReference>
<dbReference type="PANTHER" id="PTHR43701:SF2">
    <property type="entry name" value="MEMBRANE TRANSPORTER PROTEIN YJNA-RELATED"/>
    <property type="match status" value="1"/>
</dbReference>
<reference evidence="8" key="1">
    <citation type="submission" date="2016-11" db="EMBL/GenBank/DDBJ databases">
        <authorList>
            <person name="Varghese N."/>
            <person name="Submissions S."/>
        </authorList>
    </citation>
    <scope>NUCLEOTIDE SEQUENCE [LARGE SCALE GENOMIC DNA]</scope>
    <source>
        <strain evidence="8">DSM 13643</strain>
    </source>
</reference>
<evidence type="ECO:0000256" key="4">
    <source>
        <dbReference type="ARBA" id="ARBA00022989"/>
    </source>
</evidence>
<organism evidence="7 8">
    <name type="scientific">Caloranaerobacter azorensis DSM 13643</name>
    <dbReference type="NCBI Taxonomy" id="1121264"/>
    <lineage>
        <taxon>Bacteria</taxon>
        <taxon>Bacillati</taxon>
        <taxon>Bacillota</taxon>
        <taxon>Tissierellia</taxon>
        <taxon>Tissierellales</taxon>
        <taxon>Thermohalobacteraceae</taxon>
        <taxon>Caloranaerobacter</taxon>
    </lineage>
</organism>
<keyword evidence="3 6" id="KW-0812">Transmembrane</keyword>
<gene>
    <name evidence="7" type="ORF">SAMN02745135_02232</name>
</gene>
<comment type="subcellular location">
    <subcellularLocation>
        <location evidence="6">Cell membrane</location>
        <topology evidence="6">Multi-pass membrane protein</topology>
    </subcellularLocation>
    <subcellularLocation>
        <location evidence="1">Membrane</location>
        <topology evidence="1">Multi-pass membrane protein</topology>
    </subcellularLocation>
</comment>
<feature type="transmembrane region" description="Helical" evidence="6">
    <location>
        <begin position="68"/>
        <end position="88"/>
    </location>
</feature>
<feature type="transmembrane region" description="Helical" evidence="6">
    <location>
        <begin position="94"/>
        <end position="113"/>
    </location>
</feature>
<keyword evidence="5 6" id="KW-0472">Membrane</keyword>
<dbReference type="GO" id="GO:0005886">
    <property type="term" value="C:plasma membrane"/>
    <property type="evidence" value="ECO:0007669"/>
    <property type="project" value="UniProtKB-SubCell"/>
</dbReference>
<evidence type="ECO:0000256" key="3">
    <source>
        <dbReference type="ARBA" id="ARBA00022692"/>
    </source>
</evidence>
<feature type="transmembrane region" description="Helical" evidence="6">
    <location>
        <begin position="42"/>
        <end position="61"/>
    </location>
</feature>
<evidence type="ECO:0000313" key="8">
    <source>
        <dbReference type="Proteomes" id="UP000183967"/>
    </source>
</evidence>
<keyword evidence="8" id="KW-1185">Reference proteome</keyword>
<dbReference type="InterPro" id="IPR002781">
    <property type="entry name" value="TM_pro_TauE-like"/>
</dbReference>
<evidence type="ECO:0000256" key="2">
    <source>
        <dbReference type="ARBA" id="ARBA00009142"/>
    </source>
</evidence>
<dbReference type="Proteomes" id="UP000183967">
    <property type="component" value="Unassembled WGS sequence"/>
</dbReference>
<keyword evidence="6" id="KW-1003">Cell membrane</keyword>
<dbReference type="RefSeq" id="WP_073197669.1">
    <property type="nucleotide sequence ID" value="NZ_FQXO01000082.1"/>
</dbReference>
<dbReference type="EMBL" id="FQXO01000082">
    <property type="protein sequence ID" value="SHH81141.1"/>
    <property type="molecule type" value="Genomic_DNA"/>
</dbReference>
<dbReference type="AlphaFoldDB" id="A0A1M5W0Z7"/>
<proteinExistence type="inferred from homology"/>
<evidence type="ECO:0000256" key="6">
    <source>
        <dbReference type="RuleBase" id="RU363041"/>
    </source>
</evidence>
<feature type="transmembrane region" description="Helical" evidence="6">
    <location>
        <begin position="7"/>
        <end position="30"/>
    </location>
</feature>
<name>A0A1M5W0Z7_9FIRM</name>
<evidence type="ECO:0000256" key="5">
    <source>
        <dbReference type="ARBA" id="ARBA00023136"/>
    </source>
</evidence>
<dbReference type="OrthoDB" id="25340at2"/>
<evidence type="ECO:0000256" key="1">
    <source>
        <dbReference type="ARBA" id="ARBA00004141"/>
    </source>
</evidence>